<dbReference type="Gene3D" id="3.30.420.40">
    <property type="match status" value="1"/>
</dbReference>
<evidence type="ECO:0000313" key="2">
    <source>
        <dbReference type="EMBL" id="KIL42463.1"/>
    </source>
</evidence>
<proteinExistence type="predicted"/>
<accession>A0ABR5AN60</accession>
<protein>
    <recommendedName>
        <fullName evidence="4">Pilus assembly protein PilM</fullName>
    </recommendedName>
</protein>
<sequence length="358" mass="39871">MGLEITDQALKIAEIAASRNKAYRLTNFHIEPLPDCVEDGKITDVPRVCSILQSIAKKMNVRTKEVHLVIPSQHMMVRLLKLPDLPVKTLRKIVDFEVKHNVRLPFERPYYDFVKLDAEPDAPALMTAKPAVHPSGKPGDSASSFAEAAASAQDGEPEQLPYRDLPDSSAPRERSMRQCDVMLVASSLDLIEQYASVVRKAGLKPLSMEIKAMSLYRALEYSHMSAQTGAFVIVDINENATDISIFDRGQLKMSHNEPIRFDAEADLQDACDDLADEIDRVMNFYRYTLNNRGATFEQIVVSGDVDRFQDIVQRLEQGLEQKPVVFEPGHIAVEQADAAGLFPALAVPIGLALRGKQR</sequence>
<keyword evidence="3" id="KW-1185">Reference proteome</keyword>
<reference evidence="2 3" key="1">
    <citation type="submission" date="2014-12" db="EMBL/GenBank/DDBJ databases">
        <title>Draft genome sequence of Paenibacillus kamchatkensis strain B-2647.</title>
        <authorList>
            <person name="Karlyshev A.V."/>
            <person name="Kudryashova E.B."/>
        </authorList>
    </citation>
    <scope>NUCLEOTIDE SEQUENCE [LARGE SCALE GENOMIC DNA]</scope>
    <source>
        <strain evidence="2 3">VKM B-2647</strain>
    </source>
</reference>
<dbReference type="EMBL" id="JXAK01000001">
    <property type="protein sequence ID" value="KIL42463.1"/>
    <property type="molecule type" value="Genomic_DNA"/>
</dbReference>
<dbReference type="InterPro" id="IPR005883">
    <property type="entry name" value="PilM"/>
</dbReference>
<gene>
    <name evidence="2" type="ORF">SD70_00710</name>
</gene>
<feature type="compositionally biased region" description="Basic and acidic residues" evidence="1">
    <location>
        <begin position="164"/>
        <end position="174"/>
    </location>
</feature>
<feature type="region of interest" description="Disordered" evidence="1">
    <location>
        <begin position="128"/>
        <end position="174"/>
    </location>
</feature>
<comment type="caution">
    <text evidence="2">The sequence shown here is derived from an EMBL/GenBank/DDBJ whole genome shotgun (WGS) entry which is preliminary data.</text>
</comment>
<dbReference type="PANTHER" id="PTHR32432">
    <property type="entry name" value="CELL DIVISION PROTEIN FTSA-RELATED"/>
    <property type="match status" value="1"/>
</dbReference>
<name>A0ABR5AN60_9BACL</name>
<evidence type="ECO:0000313" key="3">
    <source>
        <dbReference type="Proteomes" id="UP000031967"/>
    </source>
</evidence>
<dbReference type="PANTHER" id="PTHR32432:SF3">
    <property type="entry name" value="ETHANOLAMINE UTILIZATION PROTEIN EUTJ"/>
    <property type="match status" value="1"/>
</dbReference>
<evidence type="ECO:0000256" key="1">
    <source>
        <dbReference type="SAM" id="MobiDB-lite"/>
    </source>
</evidence>
<organism evidence="2 3">
    <name type="scientific">Gordoniibacillus kamchatkensis</name>
    <dbReference type="NCBI Taxonomy" id="1590651"/>
    <lineage>
        <taxon>Bacteria</taxon>
        <taxon>Bacillati</taxon>
        <taxon>Bacillota</taxon>
        <taxon>Bacilli</taxon>
        <taxon>Bacillales</taxon>
        <taxon>Paenibacillaceae</taxon>
        <taxon>Gordoniibacillus</taxon>
    </lineage>
</organism>
<feature type="compositionally biased region" description="Low complexity" evidence="1">
    <location>
        <begin position="141"/>
        <end position="152"/>
    </location>
</feature>
<dbReference type="Pfam" id="PF11104">
    <property type="entry name" value="PilM_2"/>
    <property type="match status" value="1"/>
</dbReference>
<evidence type="ECO:0008006" key="4">
    <source>
        <dbReference type="Google" id="ProtNLM"/>
    </source>
</evidence>
<dbReference type="Proteomes" id="UP000031967">
    <property type="component" value="Unassembled WGS sequence"/>
</dbReference>
<dbReference type="InterPro" id="IPR050696">
    <property type="entry name" value="FtsA/MreB"/>
</dbReference>